<proteinExistence type="predicted"/>
<name>A0A2G2ZLM7_CAPAN</name>
<evidence type="ECO:0000313" key="6">
    <source>
        <dbReference type="Proteomes" id="UP000222542"/>
    </source>
</evidence>
<keyword evidence="1" id="KW-0489">Methyltransferase</keyword>
<keyword evidence="3" id="KW-0949">S-adenosyl-L-methionine</keyword>
<evidence type="ECO:0000256" key="2">
    <source>
        <dbReference type="ARBA" id="ARBA00022679"/>
    </source>
</evidence>
<gene>
    <name evidence="5" type="ORF">T459_11340</name>
</gene>
<dbReference type="GO" id="GO:0008171">
    <property type="term" value="F:O-methyltransferase activity"/>
    <property type="evidence" value="ECO:0007669"/>
    <property type="project" value="InterPro"/>
</dbReference>
<reference evidence="5 6" key="2">
    <citation type="journal article" date="2017" name="Genome Biol.">
        <title>New reference genome sequences of hot pepper reveal the massive evolution of plant disease-resistance genes by retroduplication.</title>
        <authorList>
            <person name="Kim S."/>
            <person name="Park J."/>
            <person name="Yeom S.I."/>
            <person name="Kim Y.M."/>
            <person name="Seo E."/>
            <person name="Kim K.T."/>
            <person name="Kim M.S."/>
            <person name="Lee J.M."/>
            <person name="Cheong K."/>
            <person name="Shin H.S."/>
            <person name="Kim S.B."/>
            <person name="Han K."/>
            <person name="Lee J."/>
            <person name="Park M."/>
            <person name="Lee H.A."/>
            <person name="Lee H.Y."/>
            <person name="Lee Y."/>
            <person name="Oh S."/>
            <person name="Lee J.H."/>
            <person name="Choi E."/>
            <person name="Choi E."/>
            <person name="Lee S.E."/>
            <person name="Jeon J."/>
            <person name="Kim H."/>
            <person name="Choi G."/>
            <person name="Song H."/>
            <person name="Lee J."/>
            <person name="Lee S.C."/>
            <person name="Kwon J.K."/>
            <person name="Lee H.Y."/>
            <person name="Koo N."/>
            <person name="Hong Y."/>
            <person name="Kim R.W."/>
            <person name="Kang W.H."/>
            <person name="Huh J.H."/>
            <person name="Kang B.C."/>
            <person name="Yang T.J."/>
            <person name="Lee Y.H."/>
            <person name="Bennetzen J.L."/>
            <person name="Choi D."/>
        </authorList>
    </citation>
    <scope>NUCLEOTIDE SEQUENCE [LARGE SCALE GENOMIC DNA]</scope>
    <source>
        <strain evidence="6">cv. CM334</strain>
    </source>
</reference>
<dbReference type="Proteomes" id="UP000222542">
    <property type="component" value="Unassembled WGS sequence"/>
</dbReference>
<keyword evidence="6" id="KW-1185">Reference proteome</keyword>
<comment type="caution">
    <text evidence="5">The sequence shown here is derived from an EMBL/GenBank/DDBJ whole genome shotgun (WGS) entry which is preliminary data.</text>
</comment>
<reference evidence="5 6" key="1">
    <citation type="journal article" date="2014" name="Nat. Genet.">
        <title>Genome sequence of the hot pepper provides insights into the evolution of pungency in Capsicum species.</title>
        <authorList>
            <person name="Kim S."/>
            <person name="Park M."/>
            <person name="Yeom S.I."/>
            <person name="Kim Y.M."/>
            <person name="Lee J.M."/>
            <person name="Lee H.A."/>
            <person name="Seo E."/>
            <person name="Choi J."/>
            <person name="Cheong K."/>
            <person name="Kim K.T."/>
            <person name="Jung K."/>
            <person name="Lee G.W."/>
            <person name="Oh S.K."/>
            <person name="Bae C."/>
            <person name="Kim S.B."/>
            <person name="Lee H.Y."/>
            <person name="Kim S.Y."/>
            <person name="Kim M.S."/>
            <person name="Kang B.C."/>
            <person name="Jo Y.D."/>
            <person name="Yang H.B."/>
            <person name="Jeong H.J."/>
            <person name="Kang W.H."/>
            <person name="Kwon J.K."/>
            <person name="Shin C."/>
            <person name="Lim J.Y."/>
            <person name="Park J.H."/>
            <person name="Huh J.H."/>
            <person name="Kim J.S."/>
            <person name="Kim B.D."/>
            <person name="Cohen O."/>
            <person name="Paran I."/>
            <person name="Suh M.C."/>
            <person name="Lee S.B."/>
            <person name="Kim Y.K."/>
            <person name="Shin Y."/>
            <person name="Noh S.J."/>
            <person name="Park J."/>
            <person name="Seo Y.S."/>
            <person name="Kwon S.Y."/>
            <person name="Kim H.A."/>
            <person name="Park J.M."/>
            <person name="Kim H.J."/>
            <person name="Choi S.B."/>
            <person name="Bosland P.W."/>
            <person name="Reeves G."/>
            <person name="Jo S.H."/>
            <person name="Lee B.W."/>
            <person name="Cho H.T."/>
            <person name="Choi H.S."/>
            <person name="Lee M.S."/>
            <person name="Yu Y."/>
            <person name="Do Choi Y."/>
            <person name="Park B.S."/>
            <person name="van Deynze A."/>
            <person name="Ashrafi H."/>
            <person name="Hill T."/>
            <person name="Kim W.T."/>
            <person name="Pai H.S."/>
            <person name="Ahn H.K."/>
            <person name="Yeam I."/>
            <person name="Giovannoni J.J."/>
            <person name="Rose J.K."/>
            <person name="Sorensen I."/>
            <person name="Lee S.J."/>
            <person name="Kim R.W."/>
            <person name="Choi I.Y."/>
            <person name="Choi B.S."/>
            <person name="Lim J.S."/>
            <person name="Lee Y.H."/>
            <person name="Choi D."/>
        </authorList>
    </citation>
    <scope>NUCLEOTIDE SEQUENCE [LARGE SCALE GENOMIC DNA]</scope>
    <source>
        <strain evidence="6">cv. CM334</strain>
    </source>
</reference>
<keyword evidence="2" id="KW-0808">Transferase</keyword>
<evidence type="ECO:0000313" key="5">
    <source>
        <dbReference type="EMBL" id="PHT82897.1"/>
    </source>
</evidence>
<dbReference type="InterPro" id="IPR029063">
    <property type="entry name" value="SAM-dependent_MTases_sf"/>
</dbReference>
<dbReference type="Gramene" id="PHT82897">
    <property type="protein sequence ID" value="PHT82897"/>
    <property type="gene ID" value="T459_11340"/>
</dbReference>
<dbReference type="AlphaFoldDB" id="A0A2G2ZLM7"/>
<sequence length="142" mass="15819">MEWDARVAISMIINDFPEIFKGVNTMVDVGGGDGTTLRLLIKAFPWINRINYDLPHVASVAPHANSVRHVGGDMFNYVPKADVVLLMVSRYLIHSSPFKDLVMLGVQGSAESQGLLALFTGFRKRSEHKGLRKGSVHKPLWF</sequence>
<evidence type="ECO:0000256" key="3">
    <source>
        <dbReference type="ARBA" id="ARBA00022691"/>
    </source>
</evidence>
<protein>
    <recommendedName>
        <fullName evidence="4">O-methyltransferase C-terminal domain-containing protein</fullName>
    </recommendedName>
</protein>
<dbReference type="Gene3D" id="3.40.50.150">
    <property type="entry name" value="Vaccinia Virus protein VP39"/>
    <property type="match status" value="1"/>
</dbReference>
<evidence type="ECO:0000259" key="4">
    <source>
        <dbReference type="Pfam" id="PF00891"/>
    </source>
</evidence>
<dbReference type="STRING" id="4072.A0A2G2ZLM7"/>
<dbReference type="SUPFAM" id="SSF53335">
    <property type="entry name" value="S-adenosyl-L-methionine-dependent methyltransferases"/>
    <property type="match status" value="1"/>
</dbReference>
<accession>A0A2G2ZLM7</accession>
<dbReference type="EMBL" id="AYRZ02000004">
    <property type="protein sequence ID" value="PHT82897.1"/>
    <property type="molecule type" value="Genomic_DNA"/>
</dbReference>
<evidence type="ECO:0000256" key="1">
    <source>
        <dbReference type="ARBA" id="ARBA00022603"/>
    </source>
</evidence>
<dbReference type="PANTHER" id="PTHR11746">
    <property type="entry name" value="O-METHYLTRANSFERASE"/>
    <property type="match status" value="1"/>
</dbReference>
<dbReference type="Pfam" id="PF00891">
    <property type="entry name" value="Methyltransf_2"/>
    <property type="match status" value="1"/>
</dbReference>
<dbReference type="PROSITE" id="PS51683">
    <property type="entry name" value="SAM_OMT_II"/>
    <property type="match status" value="1"/>
</dbReference>
<dbReference type="GO" id="GO:0032259">
    <property type="term" value="P:methylation"/>
    <property type="evidence" value="ECO:0007669"/>
    <property type="project" value="UniProtKB-KW"/>
</dbReference>
<feature type="domain" description="O-methyltransferase C-terminal" evidence="4">
    <location>
        <begin position="6"/>
        <end position="87"/>
    </location>
</feature>
<organism evidence="5 6">
    <name type="scientific">Capsicum annuum</name>
    <name type="common">Capsicum pepper</name>
    <dbReference type="NCBI Taxonomy" id="4072"/>
    <lineage>
        <taxon>Eukaryota</taxon>
        <taxon>Viridiplantae</taxon>
        <taxon>Streptophyta</taxon>
        <taxon>Embryophyta</taxon>
        <taxon>Tracheophyta</taxon>
        <taxon>Spermatophyta</taxon>
        <taxon>Magnoliopsida</taxon>
        <taxon>eudicotyledons</taxon>
        <taxon>Gunneridae</taxon>
        <taxon>Pentapetalae</taxon>
        <taxon>asterids</taxon>
        <taxon>lamiids</taxon>
        <taxon>Solanales</taxon>
        <taxon>Solanaceae</taxon>
        <taxon>Solanoideae</taxon>
        <taxon>Capsiceae</taxon>
        <taxon>Capsicum</taxon>
    </lineage>
</organism>
<dbReference type="InterPro" id="IPR016461">
    <property type="entry name" value="COMT-like"/>
</dbReference>
<dbReference type="InterPro" id="IPR001077">
    <property type="entry name" value="COMT_C"/>
</dbReference>